<evidence type="ECO:0008006" key="4">
    <source>
        <dbReference type="Google" id="ProtNLM"/>
    </source>
</evidence>
<protein>
    <recommendedName>
        <fullName evidence="4">BTB domain-containing protein</fullName>
    </recommendedName>
</protein>
<reference evidence="2" key="1">
    <citation type="submission" date="2014-09" db="EMBL/GenBank/DDBJ databases">
        <title>Genome sequence of the luminous mushroom Mycena chlorophos for searching fungal bioluminescence genes.</title>
        <authorList>
            <person name="Tanaka Y."/>
            <person name="Kasuga D."/>
            <person name="Oba Y."/>
            <person name="Hase S."/>
            <person name="Sato K."/>
            <person name="Oba Y."/>
            <person name="Sakakibara Y."/>
        </authorList>
    </citation>
    <scope>NUCLEOTIDE SEQUENCE</scope>
</reference>
<dbReference type="Proteomes" id="UP000815677">
    <property type="component" value="Unassembled WGS sequence"/>
</dbReference>
<dbReference type="Gene3D" id="3.30.710.10">
    <property type="entry name" value="Potassium Channel Kv1.1, Chain A"/>
    <property type="match status" value="1"/>
</dbReference>
<accession>A0ABQ0MB08</accession>
<dbReference type="InterPro" id="IPR011333">
    <property type="entry name" value="SKP1/BTB/POZ_sf"/>
</dbReference>
<evidence type="ECO:0000256" key="1">
    <source>
        <dbReference type="SAM" id="MobiDB-lite"/>
    </source>
</evidence>
<gene>
    <name evidence="2" type="ORF">MCHLO_16688</name>
</gene>
<evidence type="ECO:0000313" key="3">
    <source>
        <dbReference type="Proteomes" id="UP000815677"/>
    </source>
</evidence>
<dbReference type="EMBL" id="DF849957">
    <property type="protein sequence ID" value="GAT60561.1"/>
    <property type="molecule type" value="Genomic_DNA"/>
</dbReference>
<name>A0ABQ0MB08_MYCCL</name>
<sequence length="433" mass="47359">MTGENTRRRPLPIFFPTLIYGQTQRELDANGRFVDLPARNGATSGQARSGGERLYTAVCGLGWRFGVHTEEQAKSTVVDGTGATVPSYAHLIPSAQAPPPDEVLCDFPRDSSLVGLGTFVYPSNAPTPIITFSVTLPASLGMPLPRTLTPKMENTLEKTLEGKELIDVKFYAFSGWRGTNIGHPKALFAQTALLRAFADDFDSLLAGHGFSEAAKEVDLDAHEAEDEEIGATDYGYDSDSDLEWEEDQTLRASFQENKVPNGQTETIPEGEQQKDPVRPGRRVGRVIVLKGTAFKTWKALLYYLYTGRIRFNQLTSHADASESSLAASGPSCSPKSMYRLADKFGFADLQALALDSISTQLSQVNIIHEVFSSFTSMYPAIQDLEVDFLVKNFPVDASESLAAMTQQICDGVKPHCAGTLRMVLERMAVGQKK</sequence>
<evidence type="ECO:0000313" key="2">
    <source>
        <dbReference type="EMBL" id="GAT60561.1"/>
    </source>
</evidence>
<proteinExistence type="predicted"/>
<feature type="compositionally biased region" description="Polar residues" evidence="1">
    <location>
        <begin position="254"/>
        <end position="266"/>
    </location>
</feature>
<organism evidence="2 3">
    <name type="scientific">Mycena chlorophos</name>
    <name type="common">Agaric fungus</name>
    <name type="synonym">Agaricus chlorophos</name>
    <dbReference type="NCBI Taxonomy" id="658473"/>
    <lineage>
        <taxon>Eukaryota</taxon>
        <taxon>Fungi</taxon>
        <taxon>Dikarya</taxon>
        <taxon>Basidiomycota</taxon>
        <taxon>Agaricomycotina</taxon>
        <taxon>Agaricomycetes</taxon>
        <taxon>Agaricomycetidae</taxon>
        <taxon>Agaricales</taxon>
        <taxon>Marasmiineae</taxon>
        <taxon>Mycenaceae</taxon>
        <taxon>Mycena</taxon>
    </lineage>
</organism>
<keyword evidence="3" id="KW-1185">Reference proteome</keyword>
<feature type="region of interest" description="Disordered" evidence="1">
    <location>
        <begin position="254"/>
        <end position="278"/>
    </location>
</feature>